<dbReference type="SMART" id="SM00283">
    <property type="entry name" value="MA"/>
    <property type="match status" value="1"/>
</dbReference>
<keyword evidence="1 3" id="KW-0807">Transducer</keyword>
<dbReference type="GO" id="GO:0004888">
    <property type="term" value="F:transmembrane signaling receptor activity"/>
    <property type="evidence" value="ECO:0007669"/>
    <property type="project" value="InterPro"/>
</dbReference>
<accession>A0A0L9Y773</accession>
<dbReference type="InterPro" id="IPR004090">
    <property type="entry name" value="Chemotax_Me-accpt_rcpt"/>
</dbReference>
<dbReference type="CDD" id="cd06225">
    <property type="entry name" value="HAMP"/>
    <property type="match status" value="1"/>
</dbReference>
<dbReference type="InterPro" id="IPR024478">
    <property type="entry name" value="HlyB_4HB_MCP"/>
</dbReference>
<dbReference type="Pfam" id="PF12729">
    <property type="entry name" value="4HB_MCP_1"/>
    <property type="match status" value="1"/>
</dbReference>
<comment type="similarity">
    <text evidence="2">Belongs to the methyl-accepting chemotaxis (MCP) protein family.</text>
</comment>
<dbReference type="Proteomes" id="UP000473681">
    <property type="component" value="Unassembled WGS sequence"/>
</dbReference>
<dbReference type="AlphaFoldDB" id="A0A0L9Y773"/>
<keyword evidence="4" id="KW-1133">Transmembrane helix</keyword>
<dbReference type="GO" id="GO:0007165">
    <property type="term" value="P:signal transduction"/>
    <property type="evidence" value="ECO:0007669"/>
    <property type="project" value="UniProtKB-KW"/>
</dbReference>
<name>A0A0L9Y773_CLOBO</name>
<dbReference type="PANTHER" id="PTHR32089">
    <property type="entry name" value="METHYL-ACCEPTING CHEMOTAXIS PROTEIN MCPB"/>
    <property type="match status" value="1"/>
</dbReference>
<evidence type="ECO:0000259" key="5">
    <source>
        <dbReference type="PROSITE" id="PS50111"/>
    </source>
</evidence>
<evidence type="ECO:0000256" key="1">
    <source>
        <dbReference type="ARBA" id="ARBA00023224"/>
    </source>
</evidence>
<dbReference type="Pfam" id="PF00015">
    <property type="entry name" value="MCPsignal"/>
    <property type="match status" value="1"/>
</dbReference>
<dbReference type="PROSITE" id="PS50885">
    <property type="entry name" value="HAMP"/>
    <property type="match status" value="1"/>
</dbReference>
<dbReference type="SUPFAM" id="SSF58104">
    <property type="entry name" value="Methyl-accepting chemotaxis protein (MCP) signaling domain"/>
    <property type="match status" value="1"/>
</dbReference>
<organism evidence="7 10">
    <name type="scientific">Clostridium botulinum</name>
    <dbReference type="NCBI Taxonomy" id="1491"/>
    <lineage>
        <taxon>Bacteria</taxon>
        <taxon>Bacillati</taxon>
        <taxon>Bacillota</taxon>
        <taxon>Clostridia</taxon>
        <taxon>Eubacteriales</taxon>
        <taxon>Clostridiaceae</taxon>
        <taxon>Clostridium</taxon>
    </lineage>
</organism>
<dbReference type="RefSeq" id="WP_017826870.1">
    <property type="nucleotide sequence ID" value="NZ_LFPG01000001.1"/>
</dbReference>
<feature type="transmembrane region" description="Helical" evidence="4">
    <location>
        <begin position="13"/>
        <end position="31"/>
    </location>
</feature>
<dbReference type="PANTHER" id="PTHR32089:SF112">
    <property type="entry name" value="LYSOZYME-LIKE PROTEIN-RELATED"/>
    <property type="match status" value="1"/>
</dbReference>
<gene>
    <name evidence="7" type="ORF">FC774_06395</name>
    <name evidence="8" type="ORF">FDB51_04780</name>
</gene>
<evidence type="ECO:0000259" key="6">
    <source>
        <dbReference type="PROSITE" id="PS50885"/>
    </source>
</evidence>
<evidence type="ECO:0000313" key="9">
    <source>
        <dbReference type="Proteomes" id="UP000473681"/>
    </source>
</evidence>
<keyword evidence="4" id="KW-0812">Transmembrane</keyword>
<comment type="caution">
    <text evidence="7">The sequence shown here is derived from an EMBL/GenBank/DDBJ whole genome shotgun (WGS) entry which is preliminary data.</text>
</comment>
<dbReference type="EMBL" id="SWOV01000012">
    <property type="protein sequence ID" value="NFF87500.1"/>
    <property type="molecule type" value="Genomic_DNA"/>
</dbReference>
<dbReference type="Gene3D" id="1.10.287.950">
    <property type="entry name" value="Methyl-accepting chemotaxis protein"/>
    <property type="match status" value="1"/>
</dbReference>
<proteinExistence type="inferred from homology"/>
<dbReference type="PROSITE" id="PS50111">
    <property type="entry name" value="CHEMOTAXIS_TRANSDUC_2"/>
    <property type="match status" value="1"/>
</dbReference>
<dbReference type="PRINTS" id="PR00260">
    <property type="entry name" value="CHEMTRNSDUCR"/>
</dbReference>
<protein>
    <submittedName>
        <fullName evidence="7">Methyl-accepting chemotaxis protein</fullName>
    </submittedName>
</protein>
<reference evidence="9 10" key="1">
    <citation type="submission" date="2019-04" db="EMBL/GenBank/DDBJ databases">
        <title>Genome sequencing of Clostridium botulinum Groups I-IV and Clostridium butyricum.</title>
        <authorList>
            <person name="Brunt J."/>
            <person name="Van Vliet A.H.M."/>
            <person name="Stringer S.C."/>
            <person name="Carter A.T."/>
            <person name="Peck M.W."/>
        </authorList>
    </citation>
    <scope>NUCLEOTIDE SEQUENCE [LARGE SCALE GENOMIC DNA]</scope>
    <source>
        <strain evidence="7 10">1605</strain>
        <strain evidence="8 9">CB-K-33E</strain>
    </source>
</reference>
<dbReference type="GO" id="GO:0016020">
    <property type="term" value="C:membrane"/>
    <property type="evidence" value="ECO:0007669"/>
    <property type="project" value="InterPro"/>
</dbReference>
<feature type="domain" description="Methyl-accepting transducer" evidence="5">
    <location>
        <begin position="290"/>
        <end position="520"/>
    </location>
</feature>
<feature type="transmembrane region" description="Helical" evidence="4">
    <location>
        <begin position="194"/>
        <end position="214"/>
    </location>
</feature>
<keyword evidence="4" id="KW-0472">Membrane</keyword>
<dbReference type="InterPro" id="IPR004089">
    <property type="entry name" value="MCPsignal_dom"/>
</dbReference>
<evidence type="ECO:0000313" key="8">
    <source>
        <dbReference type="EMBL" id="NFN34455.1"/>
    </source>
</evidence>
<sequence>MNFYKNLKVRTKLLMSFCFMAFLVILLGVMVNNSMRKLNDAESEMYTINLTAMDRILSIKSNLETINSDILIIMHDSDVSMLESSKKQISQKVEENNKHIEEYEKLNVSDKEKEAWNKFKSDLDEYRLERDTLVQSVYENKHEEAELKYLDIQPIRNEMIKSLNELVTINHNFASESNKNNKETFIKATRNIKIIVILAMALAIILGLISSTSISKLLNEIKNFSERLAEYDFSKPLILETNNEFGQTANALNEMQSNVRELVKNIINDSQDISSASEELSATVEELSANALHINEAVNEVVDGMHETSTTSQEITSSVEEVDLSINNLSSKAIQGSNNANEFKEKALIVQNNSKQAIEDTEKLYFEKEKRMMKAIEDGKVVDHIRIMADTIANIASQTNLLALNAAIEAARAGEAGKGFAVVADEVRTLAEQSSLAVIGIQDTITEVNKAFKISINTGTDILKFINEDIQKQFYAYGEAGHNYYNASDFVSKMSDEISSMSQDVATTIGDVSKAIKNMDEIAQNSSERAELIKEGINENTRAINEISLAAQGQAELAQKLTEMVQKFKI</sequence>
<dbReference type="EMBL" id="SWVK01000005">
    <property type="protein sequence ID" value="NFN34455.1"/>
    <property type="molecule type" value="Genomic_DNA"/>
</dbReference>
<evidence type="ECO:0000313" key="10">
    <source>
        <dbReference type="Proteomes" id="UP000476820"/>
    </source>
</evidence>
<dbReference type="GO" id="GO:0006935">
    <property type="term" value="P:chemotaxis"/>
    <property type="evidence" value="ECO:0007669"/>
    <property type="project" value="InterPro"/>
</dbReference>
<dbReference type="SMART" id="SM00304">
    <property type="entry name" value="HAMP"/>
    <property type="match status" value="1"/>
</dbReference>
<evidence type="ECO:0000256" key="2">
    <source>
        <dbReference type="ARBA" id="ARBA00029447"/>
    </source>
</evidence>
<dbReference type="Proteomes" id="UP000476820">
    <property type="component" value="Unassembled WGS sequence"/>
</dbReference>
<evidence type="ECO:0000256" key="4">
    <source>
        <dbReference type="SAM" id="Phobius"/>
    </source>
</evidence>
<feature type="domain" description="HAMP" evidence="6">
    <location>
        <begin position="212"/>
        <end position="264"/>
    </location>
</feature>
<dbReference type="InterPro" id="IPR003660">
    <property type="entry name" value="HAMP_dom"/>
</dbReference>
<evidence type="ECO:0000256" key="3">
    <source>
        <dbReference type="PROSITE-ProRule" id="PRU00284"/>
    </source>
</evidence>
<evidence type="ECO:0000313" key="7">
    <source>
        <dbReference type="EMBL" id="NFF87500.1"/>
    </source>
</evidence>
<dbReference type="OrthoDB" id="1887545at2"/>